<keyword evidence="3" id="KW-1185">Reference proteome</keyword>
<reference evidence="2" key="2">
    <citation type="submission" date="2021-01" db="EMBL/GenBank/DDBJ databases">
        <authorList>
            <person name="Schikora-Tamarit M.A."/>
        </authorList>
    </citation>
    <scope>NUCLEOTIDE SEQUENCE</scope>
    <source>
        <strain evidence="2">CBS2887</strain>
    </source>
</reference>
<accession>A0A9P8QGT9</accession>
<protein>
    <submittedName>
        <fullName evidence="2">Uncharacterized protein</fullName>
    </submittedName>
</protein>
<reference evidence="2" key="1">
    <citation type="journal article" date="2021" name="Open Biol.">
        <title>Shared evolutionary footprints suggest mitochondrial oxidative damage underlies multiple complex I losses in fungi.</title>
        <authorList>
            <person name="Schikora-Tamarit M.A."/>
            <person name="Marcet-Houben M."/>
            <person name="Nosek J."/>
            <person name="Gabaldon T."/>
        </authorList>
    </citation>
    <scope>NUCLEOTIDE SEQUENCE</scope>
    <source>
        <strain evidence="2">CBS2887</strain>
    </source>
</reference>
<comment type="caution">
    <text evidence="2">The sequence shown here is derived from an EMBL/GenBank/DDBJ whole genome shotgun (WGS) entry which is preliminary data.</text>
</comment>
<feature type="chain" id="PRO_5040165739" evidence="1">
    <location>
        <begin position="18"/>
        <end position="351"/>
    </location>
</feature>
<gene>
    <name evidence="2" type="ORF">WICPIJ_000499</name>
</gene>
<dbReference type="Proteomes" id="UP000774326">
    <property type="component" value="Unassembled WGS sequence"/>
</dbReference>
<name>A0A9P8QGT9_WICPI</name>
<dbReference type="EMBL" id="JAEUBG010000312">
    <property type="protein sequence ID" value="KAH3688509.1"/>
    <property type="molecule type" value="Genomic_DNA"/>
</dbReference>
<evidence type="ECO:0000313" key="2">
    <source>
        <dbReference type="EMBL" id="KAH3688509.1"/>
    </source>
</evidence>
<proteinExistence type="predicted"/>
<keyword evidence="1" id="KW-0732">Signal</keyword>
<evidence type="ECO:0000313" key="3">
    <source>
        <dbReference type="Proteomes" id="UP000774326"/>
    </source>
</evidence>
<dbReference type="AlphaFoldDB" id="A0A9P8QGT9"/>
<evidence type="ECO:0000256" key="1">
    <source>
        <dbReference type="SAM" id="SignalP"/>
    </source>
</evidence>
<organism evidence="2 3">
    <name type="scientific">Wickerhamomyces pijperi</name>
    <name type="common">Yeast</name>
    <name type="synonym">Pichia pijperi</name>
    <dbReference type="NCBI Taxonomy" id="599730"/>
    <lineage>
        <taxon>Eukaryota</taxon>
        <taxon>Fungi</taxon>
        <taxon>Dikarya</taxon>
        <taxon>Ascomycota</taxon>
        <taxon>Saccharomycotina</taxon>
        <taxon>Saccharomycetes</taxon>
        <taxon>Phaffomycetales</taxon>
        <taxon>Wickerhamomycetaceae</taxon>
        <taxon>Wickerhamomyces</taxon>
    </lineage>
</organism>
<feature type="signal peptide" evidence="1">
    <location>
        <begin position="1"/>
        <end position="17"/>
    </location>
</feature>
<sequence length="351" mass="40393">MRFYKVLLTLALPGVGSLPLTENDTASVSINESRPDTLFDQEEIQKCSEGIDALSLHTAESNQQCLDDYFKKTYKDEAIPKDLIVEIQKGESIIPGGVLYRQHDIKFFGRVGELLNNIKVGITKELGFNNAKFEVHGFVSTANEFLNSTIQWLDNRDNKIKANTADSNITVDAQNLVIILRETVMTTRRRYLITVKHEHGMMFNLDNFYDSPTVSDLITTFDNETHRHFLQDYNSDKTSRKAAFYNQYKLGWPLVPITDSRYKVLNAWVPGLGYTFEINHNVKYLRTLAYNIKMTYIPTGYGEGVIYTRVDFYHDGMFPCLFECKPVTPKPYPGRRFDPVRKLFGQNPDEF</sequence>